<organism evidence="1 2">
    <name type="scientific">Maritalea mediterranea</name>
    <dbReference type="NCBI Taxonomy" id="2909667"/>
    <lineage>
        <taxon>Bacteria</taxon>
        <taxon>Pseudomonadati</taxon>
        <taxon>Pseudomonadota</taxon>
        <taxon>Alphaproteobacteria</taxon>
        <taxon>Hyphomicrobiales</taxon>
        <taxon>Devosiaceae</taxon>
        <taxon>Maritalea</taxon>
    </lineage>
</organism>
<reference evidence="1 2" key="1">
    <citation type="submission" date="2022-01" db="EMBL/GenBank/DDBJ databases">
        <title>Maritalea mediterranea sp. nov., isolated from marine plastic residues from the Malva-rosa beach (Valencia, Spain).</title>
        <authorList>
            <person name="Vidal-Verdu A."/>
            <person name="Molina-Menor E."/>
            <person name="Pascual J."/>
            <person name="Pereto J."/>
            <person name="Porcar M."/>
        </authorList>
    </citation>
    <scope>NUCLEOTIDE SEQUENCE [LARGE SCALE GENOMIC DNA]</scope>
    <source>
        <strain evidence="1 2">P4.10X</strain>
    </source>
</reference>
<accession>A0ABS9EA62</accession>
<gene>
    <name evidence="1" type="ORF">L1I42_14875</name>
</gene>
<evidence type="ECO:0000313" key="2">
    <source>
        <dbReference type="Proteomes" id="UP001201217"/>
    </source>
</evidence>
<evidence type="ECO:0000313" key="1">
    <source>
        <dbReference type="EMBL" id="MCF4099776.1"/>
    </source>
</evidence>
<dbReference type="Proteomes" id="UP001201217">
    <property type="component" value="Unassembled WGS sequence"/>
</dbReference>
<dbReference type="EMBL" id="JAKGTI010000003">
    <property type="protein sequence ID" value="MCF4099776.1"/>
    <property type="molecule type" value="Genomic_DNA"/>
</dbReference>
<proteinExistence type="predicted"/>
<sequence length="409" mass="47868">MTFAQVKIPMRLQDGIDGFGNQLTPLSYTKITPEQNGLDRNLNAGKFIVKPEIDFKDYRRTTVIDFVDIVIAPQKGSVNYKSIRKKLKDLLQISPHVIELPRSSSGQRYFRVRIQDLKRKRYDQLNELFQTNLPLNEPPRLGTLELSIDFRPKKVSDQSFVKMHSVLARHFVPYGKHLTGSDERMRIYVPEGLHCEQLARLNRGQEDPSNTLKLQQTQQNIKDGYAQPYAEEIIPFGSTVYYGREDPDYYAWRIMHKRLDNQNWRGDETEREKKEKELAINKQRTRIEVTVGELGLKELGLTHFHSLKGFNFQTAFSKLFKFQVPMFDEITPGPRERLRKLLQMNTSVRRYMHQGVFRLTHYPAEVDLRSRSFPRHVPKLKPACVETVSYRELDRAIAISLRSIKKAFK</sequence>
<name>A0ABS9EA62_9HYPH</name>
<protein>
    <recommendedName>
        <fullName evidence="3">Replication protein</fullName>
    </recommendedName>
</protein>
<evidence type="ECO:0008006" key="3">
    <source>
        <dbReference type="Google" id="ProtNLM"/>
    </source>
</evidence>
<dbReference type="RefSeq" id="WP_236115481.1">
    <property type="nucleotide sequence ID" value="NZ_JAKGTI010000003.1"/>
</dbReference>
<comment type="caution">
    <text evidence="1">The sequence shown here is derived from an EMBL/GenBank/DDBJ whole genome shotgun (WGS) entry which is preliminary data.</text>
</comment>
<keyword evidence="2" id="KW-1185">Reference proteome</keyword>